<dbReference type="EMBL" id="QUNI01000025">
    <property type="protein sequence ID" value="REG90439.1"/>
    <property type="molecule type" value="Genomic_DNA"/>
</dbReference>
<dbReference type="InterPro" id="IPR058702">
    <property type="entry name" value="MafI2-like"/>
</dbReference>
<sequence>MTAEDNKLILSSIRALQGEITSSLRSVSVELREKKIVWQCLFDSDATEDDFELMSVACAEVIADYDWGYGLEEIIKYVPAPEDMKHLKNLIYLRHEQNYYK</sequence>
<protein>
    <submittedName>
        <fullName evidence="1">Uncharacterized protein</fullName>
    </submittedName>
</protein>
<dbReference type="Proteomes" id="UP000257136">
    <property type="component" value="Unassembled WGS sequence"/>
</dbReference>
<dbReference type="Pfam" id="PF26541">
    <property type="entry name" value="MafI2"/>
    <property type="match status" value="1"/>
</dbReference>
<evidence type="ECO:0000313" key="2">
    <source>
        <dbReference type="Proteomes" id="UP000257136"/>
    </source>
</evidence>
<evidence type="ECO:0000313" key="1">
    <source>
        <dbReference type="EMBL" id="REG90439.1"/>
    </source>
</evidence>
<gene>
    <name evidence="1" type="ORF">C8P67_1256</name>
</gene>
<keyword evidence="2" id="KW-1185">Reference proteome</keyword>
<name>A0A3E0DZF3_9FLAO</name>
<dbReference type="OrthoDB" id="1430523at2"/>
<dbReference type="AlphaFoldDB" id="A0A3E0DZF3"/>
<organism evidence="1 2">
    <name type="scientific">Flavobacterium aquicola</name>
    <dbReference type="NCBI Taxonomy" id="1682742"/>
    <lineage>
        <taxon>Bacteria</taxon>
        <taxon>Pseudomonadati</taxon>
        <taxon>Bacteroidota</taxon>
        <taxon>Flavobacteriia</taxon>
        <taxon>Flavobacteriales</taxon>
        <taxon>Flavobacteriaceae</taxon>
        <taxon>Flavobacterium</taxon>
    </lineage>
</organism>
<accession>A0A3E0DZF3</accession>
<dbReference type="RefSeq" id="WP_115815229.1">
    <property type="nucleotide sequence ID" value="NZ_QUNI01000025.1"/>
</dbReference>
<proteinExistence type="predicted"/>
<reference evidence="1 2" key="1">
    <citation type="submission" date="2018-08" db="EMBL/GenBank/DDBJ databases">
        <title>Genomic Encyclopedia of Archaeal and Bacterial Type Strains, Phase II (KMG-II): from individual species to whole genera.</title>
        <authorList>
            <person name="Goeker M."/>
        </authorList>
    </citation>
    <scope>NUCLEOTIDE SEQUENCE [LARGE SCALE GENOMIC DNA]</scope>
    <source>
        <strain evidence="1 2">DSM 100880</strain>
    </source>
</reference>
<comment type="caution">
    <text evidence="1">The sequence shown here is derived from an EMBL/GenBank/DDBJ whole genome shotgun (WGS) entry which is preliminary data.</text>
</comment>